<dbReference type="Proteomes" id="UP001359485">
    <property type="component" value="Unassembled WGS sequence"/>
</dbReference>
<protein>
    <submittedName>
        <fullName evidence="2">Uncharacterized protein</fullName>
    </submittedName>
</protein>
<feature type="compositionally biased region" description="Basic and acidic residues" evidence="1">
    <location>
        <begin position="76"/>
        <end position="89"/>
    </location>
</feature>
<organism evidence="2 3">
    <name type="scientific">Polyplax serrata</name>
    <name type="common">Common mouse louse</name>
    <dbReference type="NCBI Taxonomy" id="468196"/>
    <lineage>
        <taxon>Eukaryota</taxon>
        <taxon>Metazoa</taxon>
        <taxon>Ecdysozoa</taxon>
        <taxon>Arthropoda</taxon>
        <taxon>Hexapoda</taxon>
        <taxon>Insecta</taxon>
        <taxon>Pterygota</taxon>
        <taxon>Neoptera</taxon>
        <taxon>Paraneoptera</taxon>
        <taxon>Psocodea</taxon>
        <taxon>Troctomorpha</taxon>
        <taxon>Phthiraptera</taxon>
        <taxon>Anoplura</taxon>
        <taxon>Polyplacidae</taxon>
        <taxon>Polyplax</taxon>
    </lineage>
</organism>
<name>A0ABR1B5S7_POLSC</name>
<dbReference type="EMBL" id="JAWJWF010000003">
    <property type="protein sequence ID" value="KAK6635289.1"/>
    <property type="molecule type" value="Genomic_DNA"/>
</dbReference>
<reference evidence="2 3" key="1">
    <citation type="submission" date="2023-09" db="EMBL/GenBank/DDBJ databases">
        <title>Genomes of two closely related lineages of the louse Polyplax serrata with different host specificities.</title>
        <authorList>
            <person name="Martinu J."/>
            <person name="Tarabai H."/>
            <person name="Stefka J."/>
            <person name="Hypsa V."/>
        </authorList>
    </citation>
    <scope>NUCLEOTIDE SEQUENCE [LARGE SCALE GENOMIC DNA]</scope>
    <source>
        <strain evidence="2">98ZLc_SE</strain>
    </source>
</reference>
<proteinExistence type="predicted"/>
<feature type="region of interest" description="Disordered" evidence="1">
    <location>
        <begin position="48"/>
        <end position="95"/>
    </location>
</feature>
<evidence type="ECO:0000256" key="1">
    <source>
        <dbReference type="SAM" id="MobiDB-lite"/>
    </source>
</evidence>
<feature type="compositionally biased region" description="Basic and acidic residues" evidence="1">
    <location>
        <begin position="50"/>
        <end position="68"/>
    </location>
</feature>
<sequence length="95" mass="10569">MTFLSEHGPLEPQKEKAGLTTLRETVKRRQITIACLFDTSATSAISALLGEEKPEREEKNSKDEESSRLGRQCQKKTAEAKGKSPEVHQDANVNE</sequence>
<comment type="caution">
    <text evidence="2">The sequence shown here is derived from an EMBL/GenBank/DDBJ whole genome shotgun (WGS) entry which is preliminary data.</text>
</comment>
<keyword evidence="3" id="KW-1185">Reference proteome</keyword>
<accession>A0ABR1B5S7</accession>
<gene>
    <name evidence="2" type="ORF">RUM44_000540</name>
</gene>
<evidence type="ECO:0000313" key="2">
    <source>
        <dbReference type="EMBL" id="KAK6635289.1"/>
    </source>
</evidence>
<evidence type="ECO:0000313" key="3">
    <source>
        <dbReference type="Proteomes" id="UP001359485"/>
    </source>
</evidence>